<sequence>MDQAPSAAVRLAAVLAKTPKAPDHVVFVGRAGGLFIDNGKYAFLHAVRHAPHLRCAFMTFDAGQAKLLRAKGLDAFCFDDPDGPSRLARAAIVVSDDMSWKTRTLAPLFTQGAFLVQLWHGIPLKAIGFPEIQSAVNMNPEKARDLTVGYSGYDAVLSTSPFFREKAFARAFRAKAFWDLGYPRNDALQRAPDKLDMINVDQTLYVELVRAKKQGLKIVFYMPTFRDLGGDPWGDGAFDYPLFADFARARGVLLVCKFHPYIRLDFTGQIEHLRFCPPESDAYPLLRLADLLMTDYSSIYFDFLLTDKPMLFFPYDFEAYVTRNRELLFDYDAFTPGPKARDTKSLLAAMADLLDGKDDFIQARQKLKELSFAEPDARAGQRLLGALTEVSTALGRSPDVNPNNERFP</sequence>
<dbReference type="GO" id="GO:0005886">
    <property type="term" value="C:plasma membrane"/>
    <property type="evidence" value="ECO:0007669"/>
    <property type="project" value="UniProtKB-SubCell"/>
</dbReference>
<dbReference type="InterPro" id="IPR043149">
    <property type="entry name" value="TagF_N"/>
</dbReference>
<keyword evidence="7" id="KW-0614">Plasmid</keyword>
<dbReference type="Proteomes" id="UP000293296">
    <property type="component" value="Plasmid pDCAR1"/>
</dbReference>
<dbReference type="InterPro" id="IPR051612">
    <property type="entry name" value="Teichoic_Acid_Biosynth"/>
</dbReference>
<keyword evidence="5" id="KW-0777">Teichoic acid biosynthesis</keyword>
<dbReference type="PANTHER" id="PTHR37316:SF3">
    <property type="entry name" value="TEICHOIC ACID GLYCEROL-PHOSPHATE TRANSFERASE"/>
    <property type="match status" value="1"/>
</dbReference>
<dbReference type="GO" id="GO:0019350">
    <property type="term" value="P:teichoic acid biosynthetic process"/>
    <property type="evidence" value="ECO:0007669"/>
    <property type="project" value="UniProtKB-KW"/>
</dbReference>
<evidence type="ECO:0000256" key="2">
    <source>
        <dbReference type="ARBA" id="ARBA00010488"/>
    </source>
</evidence>
<dbReference type="EMBL" id="CP026539">
    <property type="protein sequence ID" value="QAZ69654.1"/>
    <property type="molecule type" value="Genomic_DNA"/>
</dbReference>
<keyword evidence="6" id="KW-0472">Membrane</keyword>
<name>A0A4P6HSG8_9BACT</name>
<evidence type="ECO:0000256" key="4">
    <source>
        <dbReference type="ARBA" id="ARBA00022679"/>
    </source>
</evidence>
<dbReference type="Pfam" id="PF04464">
    <property type="entry name" value="Glyphos_transf"/>
    <property type="match status" value="1"/>
</dbReference>
<dbReference type="RefSeq" id="WP_129356144.1">
    <property type="nucleotide sequence ID" value="NZ_CP026539.1"/>
</dbReference>
<geneLocation type="plasmid" evidence="8">
    <name>pdcar1</name>
</geneLocation>
<evidence type="ECO:0000256" key="3">
    <source>
        <dbReference type="ARBA" id="ARBA00022475"/>
    </source>
</evidence>
<dbReference type="OrthoDB" id="2676521at2"/>
<reference evidence="7 8" key="1">
    <citation type="submission" date="2018-02" db="EMBL/GenBank/DDBJ databases">
        <title>Genome sequence of Desulfovibrio carbinolicus DSM 3852.</title>
        <authorList>
            <person name="Wilbanks E."/>
            <person name="Skennerton C.T."/>
            <person name="Orphan V.J."/>
        </authorList>
    </citation>
    <scope>NUCLEOTIDE SEQUENCE [LARGE SCALE GENOMIC DNA]</scope>
    <source>
        <strain evidence="7 8">DSM 3852</strain>
        <plasmid evidence="8">pdcar1</plasmid>
    </source>
</reference>
<gene>
    <name evidence="7" type="ORF">C3Y92_20500</name>
</gene>
<dbReference type="KEGG" id="dcb:C3Y92_20500"/>
<dbReference type="Gene3D" id="3.40.50.11820">
    <property type="match status" value="1"/>
</dbReference>
<dbReference type="PANTHER" id="PTHR37316">
    <property type="entry name" value="TEICHOIC ACID GLYCEROL-PHOSPHATE PRIMASE"/>
    <property type="match status" value="1"/>
</dbReference>
<keyword evidence="3" id="KW-1003">Cell membrane</keyword>
<comment type="subcellular location">
    <subcellularLocation>
        <location evidence="1">Cell membrane</location>
        <topology evidence="1">Peripheral membrane protein</topology>
    </subcellularLocation>
</comment>
<evidence type="ECO:0000256" key="1">
    <source>
        <dbReference type="ARBA" id="ARBA00004202"/>
    </source>
</evidence>
<protein>
    <submittedName>
        <fullName evidence="7">CDP-glycerol--poly(Glycerophosphate) glycerophosphotransferase</fullName>
    </submittedName>
</protein>
<dbReference type="GO" id="GO:0047355">
    <property type="term" value="F:CDP-glycerol glycerophosphotransferase activity"/>
    <property type="evidence" value="ECO:0007669"/>
    <property type="project" value="InterPro"/>
</dbReference>
<dbReference type="InterPro" id="IPR007554">
    <property type="entry name" value="Glycerophosphate_synth"/>
</dbReference>
<evidence type="ECO:0000313" key="8">
    <source>
        <dbReference type="Proteomes" id="UP000293296"/>
    </source>
</evidence>
<proteinExistence type="inferred from homology"/>
<dbReference type="Gene3D" id="3.40.50.12580">
    <property type="match status" value="1"/>
</dbReference>
<keyword evidence="8" id="KW-1185">Reference proteome</keyword>
<evidence type="ECO:0000256" key="6">
    <source>
        <dbReference type="ARBA" id="ARBA00023136"/>
    </source>
</evidence>
<comment type="similarity">
    <text evidence="2">Belongs to the CDP-glycerol glycerophosphotransferase family.</text>
</comment>
<dbReference type="InterPro" id="IPR043148">
    <property type="entry name" value="TagF_C"/>
</dbReference>
<keyword evidence="4 7" id="KW-0808">Transferase</keyword>
<evidence type="ECO:0000313" key="7">
    <source>
        <dbReference type="EMBL" id="QAZ69654.1"/>
    </source>
</evidence>
<accession>A0A4P6HSG8</accession>
<dbReference type="SUPFAM" id="SSF53756">
    <property type="entry name" value="UDP-Glycosyltransferase/glycogen phosphorylase"/>
    <property type="match status" value="1"/>
</dbReference>
<organism evidence="7 8">
    <name type="scientific">Solidesulfovibrio carbinolicus</name>
    <dbReference type="NCBI Taxonomy" id="296842"/>
    <lineage>
        <taxon>Bacteria</taxon>
        <taxon>Pseudomonadati</taxon>
        <taxon>Thermodesulfobacteriota</taxon>
        <taxon>Desulfovibrionia</taxon>
        <taxon>Desulfovibrionales</taxon>
        <taxon>Desulfovibrionaceae</taxon>
        <taxon>Solidesulfovibrio</taxon>
    </lineage>
</organism>
<dbReference type="AlphaFoldDB" id="A0A4P6HSG8"/>
<evidence type="ECO:0000256" key="5">
    <source>
        <dbReference type="ARBA" id="ARBA00022944"/>
    </source>
</evidence>